<organism evidence="6 7">
    <name type="scientific">Pristionchus mayeri</name>
    <dbReference type="NCBI Taxonomy" id="1317129"/>
    <lineage>
        <taxon>Eukaryota</taxon>
        <taxon>Metazoa</taxon>
        <taxon>Ecdysozoa</taxon>
        <taxon>Nematoda</taxon>
        <taxon>Chromadorea</taxon>
        <taxon>Rhabditida</taxon>
        <taxon>Rhabditina</taxon>
        <taxon>Diplogasteromorpha</taxon>
        <taxon>Diplogasteroidea</taxon>
        <taxon>Neodiplogasteridae</taxon>
        <taxon>Pristionchus</taxon>
    </lineage>
</organism>
<protein>
    <recommendedName>
        <fullName evidence="3">Glucosylceramidase</fullName>
        <ecNumber evidence="3">3.2.1.45</ecNumber>
    </recommendedName>
</protein>
<dbReference type="EC" id="3.2.1.45" evidence="3"/>
<name>A0AAN5CUH5_9BILA</name>
<evidence type="ECO:0000313" key="7">
    <source>
        <dbReference type="Proteomes" id="UP001328107"/>
    </source>
</evidence>
<evidence type="ECO:0000256" key="3">
    <source>
        <dbReference type="RuleBase" id="RU361188"/>
    </source>
</evidence>
<accession>A0AAN5CUH5</accession>
<evidence type="ECO:0000256" key="1">
    <source>
        <dbReference type="ARBA" id="ARBA00022729"/>
    </source>
</evidence>
<evidence type="ECO:0000256" key="4">
    <source>
        <dbReference type="SAM" id="SignalP"/>
    </source>
</evidence>
<dbReference type="Proteomes" id="UP001328107">
    <property type="component" value="Unassembled WGS sequence"/>
</dbReference>
<dbReference type="InterPro" id="IPR013780">
    <property type="entry name" value="Glyco_hydro_b"/>
</dbReference>
<dbReference type="GO" id="GO:0006680">
    <property type="term" value="P:glucosylceramide catabolic process"/>
    <property type="evidence" value="ECO:0007669"/>
    <property type="project" value="TreeGrafter"/>
</dbReference>
<comment type="caution">
    <text evidence="6">The sequence shown here is derived from an EMBL/GenBank/DDBJ whole genome shotgun (WGS) entry which is preliminary data.</text>
</comment>
<evidence type="ECO:0000256" key="2">
    <source>
        <dbReference type="ARBA" id="ARBA00022801"/>
    </source>
</evidence>
<sequence length="132" mass="14100">MWTVISILLLTGAFVSGTPNCIKRDFPAGSVCICNSTHCDDIEPLDKFIGPGTAIIYRSDSKGARMDKAIVKQSSNPVPLTLEIDPSTVYQEIIGFGGALTDAVGVNLASLTKATQESLIKQYYGTSGKKRT</sequence>
<dbReference type="GO" id="GO:0004348">
    <property type="term" value="F:glucosylceramidase activity"/>
    <property type="evidence" value="ECO:0007669"/>
    <property type="project" value="UniProtKB-EC"/>
</dbReference>
<keyword evidence="7" id="KW-1185">Reference proteome</keyword>
<feature type="domain" description="Glycosyl hydrolase family 30 TIM-barrel" evidence="5">
    <location>
        <begin position="93"/>
        <end position="128"/>
    </location>
</feature>
<keyword evidence="1 4" id="KW-0732">Signal</keyword>
<dbReference type="SUPFAM" id="SSF51011">
    <property type="entry name" value="Glycosyl hydrolase domain"/>
    <property type="match status" value="1"/>
</dbReference>
<keyword evidence="3" id="KW-0746">Sphingolipid metabolism</keyword>
<reference evidence="7" key="1">
    <citation type="submission" date="2022-10" db="EMBL/GenBank/DDBJ databases">
        <title>Genome assembly of Pristionchus species.</title>
        <authorList>
            <person name="Yoshida K."/>
            <person name="Sommer R.J."/>
        </authorList>
    </citation>
    <scope>NUCLEOTIDE SEQUENCE [LARGE SCALE GENOMIC DNA]</scope>
    <source>
        <strain evidence="7">RS5460</strain>
    </source>
</reference>
<comment type="catalytic activity">
    <reaction evidence="3">
        <text>a beta-D-glucosyl-(1&lt;-&gt;1')-N-acylsphing-4-enine + H2O = an N-acylsphing-4-enine + D-glucose</text>
        <dbReference type="Rhea" id="RHEA:13269"/>
        <dbReference type="ChEBI" id="CHEBI:4167"/>
        <dbReference type="ChEBI" id="CHEBI:15377"/>
        <dbReference type="ChEBI" id="CHEBI:22801"/>
        <dbReference type="ChEBI" id="CHEBI:52639"/>
        <dbReference type="EC" id="3.2.1.45"/>
    </reaction>
</comment>
<evidence type="ECO:0000313" key="6">
    <source>
        <dbReference type="EMBL" id="GMR50837.1"/>
    </source>
</evidence>
<dbReference type="Gene3D" id="3.20.20.80">
    <property type="entry name" value="Glycosidases"/>
    <property type="match status" value="1"/>
</dbReference>
<feature type="chain" id="PRO_5042878652" description="Glucosylceramidase" evidence="4">
    <location>
        <begin position="18"/>
        <end position="132"/>
    </location>
</feature>
<dbReference type="PANTHER" id="PTHR11069:SF23">
    <property type="entry name" value="LYSOSOMAL ACID GLUCOSYLCERAMIDASE"/>
    <property type="match status" value="1"/>
</dbReference>
<dbReference type="GO" id="GO:0016020">
    <property type="term" value="C:membrane"/>
    <property type="evidence" value="ECO:0007669"/>
    <property type="project" value="GOC"/>
</dbReference>
<keyword evidence="3" id="KW-0443">Lipid metabolism</keyword>
<dbReference type="Pfam" id="PF02055">
    <property type="entry name" value="Glyco_hydro_30"/>
    <property type="match status" value="1"/>
</dbReference>
<dbReference type="Gene3D" id="2.60.40.1180">
    <property type="entry name" value="Golgi alpha-mannosidase II"/>
    <property type="match status" value="1"/>
</dbReference>
<dbReference type="InterPro" id="IPR033453">
    <property type="entry name" value="Glyco_hydro_30_TIM-barrel"/>
</dbReference>
<dbReference type="PRINTS" id="PR00843">
    <property type="entry name" value="GLHYDRLASE30"/>
</dbReference>
<gene>
    <name evidence="6" type="ORF">PMAYCL1PPCAC_21032</name>
</gene>
<dbReference type="InterPro" id="IPR001139">
    <property type="entry name" value="Glyco_hydro_30"/>
</dbReference>
<dbReference type="PANTHER" id="PTHR11069">
    <property type="entry name" value="GLUCOSYLCERAMIDASE"/>
    <property type="match status" value="1"/>
</dbReference>
<evidence type="ECO:0000259" key="5">
    <source>
        <dbReference type="Pfam" id="PF02055"/>
    </source>
</evidence>
<dbReference type="AlphaFoldDB" id="A0AAN5CUH5"/>
<dbReference type="EMBL" id="BTRK01000004">
    <property type="protein sequence ID" value="GMR50837.1"/>
    <property type="molecule type" value="Genomic_DNA"/>
</dbReference>
<proteinExistence type="inferred from homology"/>
<keyword evidence="2 3" id="KW-0378">Hydrolase</keyword>
<comment type="similarity">
    <text evidence="3">Belongs to the glycosyl hydrolase 30 family.</text>
</comment>
<feature type="signal peptide" evidence="4">
    <location>
        <begin position="1"/>
        <end position="17"/>
    </location>
</feature>
<keyword evidence="3" id="KW-0326">Glycosidase</keyword>